<keyword evidence="5" id="KW-1185">Reference proteome</keyword>
<dbReference type="Pfam" id="PF03803">
    <property type="entry name" value="Scramblase"/>
    <property type="match status" value="1"/>
</dbReference>
<dbReference type="EMBL" id="OU015566">
    <property type="protein sequence ID" value="CAG5104293.1"/>
    <property type="molecule type" value="Genomic_DNA"/>
</dbReference>
<accession>A0ABN7SNU8</accession>
<name>A0ABN7SNU8_OIKDI</name>
<keyword evidence="2" id="KW-0449">Lipoprotein</keyword>
<proteinExistence type="inferred from homology"/>
<evidence type="ECO:0000256" key="3">
    <source>
        <dbReference type="SAM" id="MobiDB-lite"/>
    </source>
</evidence>
<keyword evidence="2" id="KW-0564">Palmitate</keyword>
<keyword evidence="2" id="KW-0106">Calcium</keyword>
<comment type="function">
    <text evidence="2">May mediate accelerated ATP-independent bidirectional transbilayer migration of phospholipids upon binding calcium ions that results in a loss of phospholipid asymmetry in the plasma membrane.</text>
</comment>
<dbReference type="InterPro" id="IPR005552">
    <property type="entry name" value="Scramblase"/>
</dbReference>
<evidence type="ECO:0000313" key="4">
    <source>
        <dbReference type="EMBL" id="CAG5104293.1"/>
    </source>
</evidence>
<evidence type="ECO:0000313" key="5">
    <source>
        <dbReference type="Proteomes" id="UP001158576"/>
    </source>
</evidence>
<feature type="compositionally biased region" description="Low complexity" evidence="3">
    <location>
        <begin position="34"/>
        <end position="45"/>
    </location>
</feature>
<gene>
    <name evidence="4" type="ORF">OKIOD_LOCUS9947</name>
</gene>
<reference evidence="4 5" key="1">
    <citation type="submission" date="2021-04" db="EMBL/GenBank/DDBJ databases">
        <authorList>
            <person name="Bliznina A."/>
        </authorList>
    </citation>
    <scope>NUCLEOTIDE SEQUENCE [LARGE SCALE GENOMIC DNA]</scope>
</reference>
<feature type="region of interest" description="Disordered" evidence="3">
    <location>
        <begin position="1"/>
        <end position="48"/>
    </location>
</feature>
<dbReference type="PANTHER" id="PTHR23248">
    <property type="entry name" value="PHOSPHOLIPID SCRAMBLASE-RELATED"/>
    <property type="match status" value="1"/>
</dbReference>
<evidence type="ECO:0000256" key="1">
    <source>
        <dbReference type="ARBA" id="ARBA00005350"/>
    </source>
</evidence>
<protein>
    <recommendedName>
        <fullName evidence="2">Phospholipid scramblase</fullName>
    </recommendedName>
</protein>
<evidence type="ECO:0000256" key="2">
    <source>
        <dbReference type="RuleBase" id="RU363116"/>
    </source>
</evidence>
<dbReference type="Proteomes" id="UP001158576">
    <property type="component" value="Chromosome 1"/>
</dbReference>
<organism evidence="4 5">
    <name type="scientific">Oikopleura dioica</name>
    <name type="common">Tunicate</name>
    <dbReference type="NCBI Taxonomy" id="34765"/>
    <lineage>
        <taxon>Eukaryota</taxon>
        <taxon>Metazoa</taxon>
        <taxon>Chordata</taxon>
        <taxon>Tunicata</taxon>
        <taxon>Appendicularia</taxon>
        <taxon>Copelata</taxon>
        <taxon>Oikopleuridae</taxon>
        <taxon>Oikopleura</taxon>
    </lineage>
</organism>
<comment type="cofactor">
    <cofactor evidence="2">
        <name>Ca(2+)</name>
        <dbReference type="ChEBI" id="CHEBI:29108"/>
    </cofactor>
</comment>
<dbReference type="PANTHER" id="PTHR23248:SF9">
    <property type="entry name" value="PHOSPHOLIPID SCRAMBLASE"/>
    <property type="match status" value="1"/>
</dbReference>
<sequence>MQPNQGEVDAWGNPVDAYGQPVAPAQPQVDAFGQPLAQQAPAQPQVDAYGQPVAAAPAAPAPVIINIQQNWAPAPQGVPSSVPQGLEYLYFVDSLYVKQQMELFEAFTAFETSNRYKVLNSNGQQVYFAGEQSGCVAKCCCGPNRDF</sequence>
<comment type="similarity">
    <text evidence="1 2">Belongs to the phospholipid scramblase family.</text>
</comment>